<keyword evidence="3" id="KW-1185">Reference proteome</keyword>
<name>A0ABV5FJ41_9FLAO</name>
<evidence type="ECO:0000256" key="1">
    <source>
        <dbReference type="SAM" id="SignalP"/>
    </source>
</evidence>
<comment type="caution">
    <text evidence="2">The sequence shown here is derived from an EMBL/GenBank/DDBJ whole genome shotgun (WGS) entry which is preliminary data.</text>
</comment>
<organism evidence="2 3">
    <name type="scientific">Flavobacterium branchiarum</name>
    <dbReference type="NCBI Taxonomy" id="1114870"/>
    <lineage>
        <taxon>Bacteria</taxon>
        <taxon>Pseudomonadati</taxon>
        <taxon>Bacteroidota</taxon>
        <taxon>Flavobacteriia</taxon>
        <taxon>Flavobacteriales</taxon>
        <taxon>Flavobacteriaceae</taxon>
        <taxon>Flavobacterium</taxon>
    </lineage>
</organism>
<accession>A0ABV5FJ41</accession>
<dbReference type="RefSeq" id="WP_290268038.1">
    <property type="nucleotide sequence ID" value="NZ_JAUFQQ010000005.1"/>
</dbReference>
<protein>
    <recommendedName>
        <fullName evidence="4">DUF2946 domain-containing protein</fullName>
    </recommendedName>
</protein>
<gene>
    <name evidence="2" type="ORF">ACFFUQ_06045</name>
</gene>
<evidence type="ECO:0008006" key="4">
    <source>
        <dbReference type="Google" id="ProtNLM"/>
    </source>
</evidence>
<reference evidence="2 3" key="1">
    <citation type="submission" date="2024-09" db="EMBL/GenBank/DDBJ databases">
        <authorList>
            <person name="Sun Q."/>
            <person name="Mori K."/>
        </authorList>
    </citation>
    <scope>NUCLEOTIDE SEQUENCE [LARGE SCALE GENOMIC DNA]</scope>
    <source>
        <strain evidence="2 3">CECT 7908</strain>
    </source>
</reference>
<feature type="signal peptide" evidence="1">
    <location>
        <begin position="1"/>
        <end position="27"/>
    </location>
</feature>
<dbReference type="EMBL" id="JBHMEX010000023">
    <property type="protein sequence ID" value="MFB9063578.1"/>
    <property type="molecule type" value="Genomic_DNA"/>
</dbReference>
<dbReference type="Proteomes" id="UP001589589">
    <property type="component" value="Unassembled WGS sequence"/>
</dbReference>
<evidence type="ECO:0000313" key="2">
    <source>
        <dbReference type="EMBL" id="MFB9063578.1"/>
    </source>
</evidence>
<feature type="chain" id="PRO_5046594072" description="DUF2946 domain-containing protein" evidence="1">
    <location>
        <begin position="28"/>
        <end position="114"/>
    </location>
</feature>
<evidence type="ECO:0000313" key="3">
    <source>
        <dbReference type="Proteomes" id="UP001589589"/>
    </source>
</evidence>
<keyword evidence="1" id="KW-0732">Signal</keyword>
<sequence>MKKKQFIISFSLAMTILFSMLFQSVHSYEHIVQEFSEKQCHHEYNVTNTEITHQHHNFDFCYVCHFALSSYITPEKFTFQVPFFQDEIPYFFPFSEKPVLFSGSLYSLRGPPVV</sequence>
<proteinExistence type="predicted"/>